<name>A0A0U2Y3H6_9CREN</name>
<keyword evidence="1" id="KW-1133">Transmembrane helix</keyword>
<dbReference type="Proteomes" id="UP000065473">
    <property type="component" value="Chromosome"/>
</dbReference>
<dbReference type="EMBL" id="CP013695">
    <property type="protein sequence ID" value="ALU30787.1"/>
    <property type="molecule type" value="Genomic_DNA"/>
</dbReference>
<accession>A0A0U2Y3H6</accession>
<organism evidence="2 5">
    <name type="scientific">Sulfolobus acidocaldarius</name>
    <dbReference type="NCBI Taxonomy" id="2285"/>
    <lineage>
        <taxon>Archaea</taxon>
        <taxon>Thermoproteota</taxon>
        <taxon>Thermoprotei</taxon>
        <taxon>Sulfolobales</taxon>
        <taxon>Sulfolobaceae</taxon>
        <taxon>Sulfolobus</taxon>
    </lineage>
</organism>
<dbReference type="PANTHER" id="PTHR43471">
    <property type="entry name" value="ABC TRANSPORTER PERMEASE"/>
    <property type="match status" value="1"/>
</dbReference>
<protein>
    <recommendedName>
        <fullName evidence="6">ABC transporter permease</fullName>
    </recommendedName>
</protein>
<dbReference type="Pfam" id="PF12679">
    <property type="entry name" value="ABC2_membrane_2"/>
    <property type="match status" value="1"/>
</dbReference>
<reference evidence="4 5" key="1">
    <citation type="submission" date="2015-12" db="EMBL/GenBank/DDBJ databases">
        <title>A stable core within a dynamic pangenome in Sulfolobus acidocaldarius.</title>
        <authorList>
            <person name="Anderson R."/>
            <person name="Kouris A."/>
            <person name="Seward C."/>
            <person name="Campbell K."/>
            <person name="Whitaker R."/>
        </authorList>
    </citation>
    <scope>NUCLEOTIDE SEQUENCE [LARGE SCALE GENOMIC DNA]</scope>
    <source>
        <strain evidence="2 5">GG12-C01-09</strain>
        <strain evidence="3 4">NG05B_CO5_07</strain>
    </source>
</reference>
<evidence type="ECO:0000313" key="2">
    <source>
        <dbReference type="EMBL" id="ALU30097.1"/>
    </source>
</evidence>
<dbReference type="GO" id="GO:0005886">
    <property type="term" value="C:plasma membrane"/>
    <property type="evidence" value="ECO:0007669"/>
    <property type="project" value="UniProtKB-SubCell"/>
</dbReference>
<feature type="transmembrane region" description="Helical" evidence="1">
    <location>
        <begin position="419"/>
        <end position="443"/>
    </location>
</feature>
<feature type="transmembrane region" description="Helical" evidence="1">
    <location>
        <begin position="487"/>
        <end position="509"/>
    </location>
</feature>
<feature type="transmembrane region" description="Helical" evidence="1">
    <location>
        <begin position="306"/>
        <end position="325"/>
    </location>
</feature>
<dbReference type="GO" id="GO:0140359">
    <property type="term" value="F:ABC-type transporter activity"/>
    <property type="evidence" value="ECO:0007669"/>
    <property type="project" value="InterPro"/>
</dbReference>
<evidence type="ECO:0000256" key="1">
    <source>
        <dbReference type="SAM" id="Phobius"/>
    </source>
</evidence>
<dbReference type="GeneID" id="14552276"/>
<feature type="transmembrane region" description="Helical" evidence="1">
    <location>
        <begin position="12"/>
        <end position="35"/>
    </location>
</feature>
<keyword evidence="1" id="KW-0472">Membrane</keyword>
<sequence length="516" mass="55578">MNPIWYDFKRTFIRLSVVILLIVSVLIAVGLGYLVKSSLSSTNNLGNINVVATTSGDKIIGYVFDNSGKPISGASVVVFSEAEVAQANNGLGFRPVNETSQTTTNSSGMFITSVVPNGTITCNVTYGGKTVTLISFLISSVTTTDYALSSGTVTYSSYSSYSGETRSRGGLVVGTSETMYSTPSSIVASYAVTGNKELIVASNVYGSNLKLYVGFMNSMPSNVTLNISSLPNYVKLTYVGTVNSYINTYDIGNLNANGSYIVVEILNSSSTNTGNTGSSSGSFGFSRFYPYGYVTDYVITTTYAQLLPFSFIFPIMMLYLSYAIFAKPRDSGALKFLLARPVTRRDVFINRYISGVLTALIIAIVFSLVSLVTIELIIGARIPLIPILPISLSLFVGLVAFFSLTYLFPTFIKSSGGYLGISIFLFLLFTIGYSIIGAILGLYTNLGIVKAQYVLGYFNPLGIFQFGEYYVDKLIGAGLVSDASGVVILPLVVLSSVLWIAVPLILGYMRFRKVEI</sequence>
<dbReference type="RefSeq" id="WP_011278592.1">
    <property type="nucleotide sequence ID" value="NZ_BHWZ01000004.1"/>
</dbReference>
<keyword evidence="1" id="KW-0812">Transmembrane</keyword>
<dbReference type="AlphaFoldDB" id="A0A0U2Y3H6"/>
<evidence type="ECO:0000313" key="5">
    <source>
        <dbReference type="Proteomes" id="UP000065473"/>
    </source>
</evidence>
<dbReference type="OMA" id="CKIFISR"/>
<feature type="transmembrane region" description="Helical" evidence="1">
    <location>
        <begin position="352"/>
        <end position="378"/>
    </location>
</feature>
<evidence type="ECO:0000313" key="4">
    <source>
        <dbReference type="Proteomes" id="UP000060043"/>
    </source>
</evidence>
<dbReference type="STRING" id="1435377.SUSAZ_08475"/>
<gene>
    <name evidence="2" type="ORF">ATY89_09215</name>
    <name evidence="3" type="ORF">ATZ20_00625</name>
</gene>
<dbReference type="Gene3D" id="2.60.40.1120">
    <property type="entry name" value="Carboxypeptidase-like, regulatory domain"/>
    <property type="match status" value="1"/>
</dbReference>
<proteinExistence type="predicted"/>
<dbReference type="OrthoDB" id="86287at2157"/>
<dbReference type="Proteomes" id="UP000060043">
    <property type="component" value="Chromosome"/>
</dbReference>
<feature type="transmembrane region" description="Helical" evidence="1">
    <location>
        <begin position="384"/>
        <end position="407"/>
    </location>
</feature>
<dbReference type="EMBL" id="CP013694">
    <property type="protein sequence ID" value="ALU30097.1"/>
    <property type="molecule type" value="Genomic_DNA"/>
</dbReference>
<dbReference type="SUPFAM" id="SSF49464">
    <property type="entry name" value="Carboxypeptidase regulatory domain-like"/>
    <property type="match status" value="1"/>
</dbReference>
<evidence type="ECO:0000313" key="3">
    <source>
        <dbReference type="EMBL" id="ALU30787.1"/>
    </source>
</evidence>
<evidence type="ECO:0008006" key="6">
    <source>
        <dbReference type="Google" id="ProtNLM"/>
    </source>
</evidence>
<dbReference type="InterPro" id="IPR008969">
    <property type="entry name" value="CarboxyPept-like_regulatory"/>
</dbReference>